<dbReference type="PANTHER" id="PTHR46473:SF10">
    <property type="entry name" value="LD45603P-RELATED"/>
    <property type="match status" value="1"/>
</dbReference>
<dbReference type="STRING" id="136037.A0A067R310"/>
<evidence type="ECO:0000256" key="9">
    <source>
        <dbReference type="ARBA" id="ARBA00023157"/>
    </source>
</evidence>
<evidence type="ECO:0000256" key="5">
    <source>
        <dbReference type="ARBA" id="ARBA00022729"/>
    </source>
</evidence>
<dbReference type="AlphaFoldDB" id="A0A067R310"/>
<keyword evidence="10" id="KW-0407">Ion channel</keyword>
<evidence type="ECO:0000256" key="2">
    <source>
        <dbReference type="ARBA" id="ARBA00022448"/>
    </source>
</evidence>
<dbReference type="EMBL" id="KK852945">
    <property type="protein sequence ID" value="KDR13450.1"/>
    <property type="molecule type" value="Genomic_DNA"/>
</dbReference>
<dbReference type="InterPro" id="IPR051432">
    <property type="entry name" value="KCNMA1_auxiliary"/>
</dbReference>
<dbReference type="GO" id="GO:0034220">
    <property type="term" value="P:monoatomic ion transmembrane transport"/>
    <property type="evidence" value="ECO:0007669"/>
    <property type="project" value="UniProtKB-KW"/>
</dbReference>
<keyword evidence="9" id="KW-1015">Disulfide bond</keyword>
<dbReference type="PANTHER" id="PTHR46473">
    <property type="entry name" value="GH08155P"/>
    <property type="match status" value="1"/>
</dbReference>
<protein>
    <submittedName>
        <fullName evidence="11">Leucine-rich repeat and fibronectin type-III domain-containing protein 4</fullName>
    </submittedName>
</protein>
<evidence type="ECO:0000256" key="4">
    <source>
        <dbReference type="ARBA" id="ARBA00022692"/>
    </source>
</evidence>
<evidence type="ECO:0000256" key="10">
    <source>
        <dbReference type="ARBA" id="ARBA00023303"/>
    </source>
</evidence>
<dbReference type="InParanoid" id="A0A067R310"/>
<sequence length="131" mass="14912">MLLVFPLLLAVSYGNVKLCLKCICYKKALIQPLYTVGCSHLGLQDTFPNLEQWPEYGQQEETRMAVNFDWNDIQHLKKFPHIPGIVSLSLQHNKITKIAGNAFVELDNLKVLDLSYNQLTGNLKTLHIVQC</sequence>
<dbReference type="Pfam" id="PF13855">
    <property type="entry name" value="LRR_8"/>
    <property type="match status" value="1"/>
</dbReference>
<keyword evidence="3" id="KW-1003">Cell membrane</keyword>
<keyword evidence="12" id="KW-1185">Reference proteome</keyword>
<dbReference type="InterPro" id="IPR032675">
    <property type="entry name" value="LRR_dom_sf"/>
</dbReference>
<accession>A0A067R310</accession>
<reference evidence="11 12" key="1">
    <citation type="journal article" date="2014" name="Nat. Commun.">
        <title>Molecular traces of alternative social organization in a termite genome.</title>
        <authorList>
            <person name="Terrapon N."/>
            <person name="Li C."/>
            <person name="Robertson H.M."/>
            <person name="Ji L."/>
            <person name="Meng X."/>
            <person name="Booth W."/>
            <person name="Chen Z."/>
            <person name="Childers C.P."/>
            <person name="Glastad K.M."/>
            <person name="Gokhale K."/>
            <person name="Gowin J."/>
            <person name="Gronenberg W."/>
            <person name="Hermansen R.A."/>
            <person name="Hu H."/>
            <person name="Hunt B.G."/>
            <person name="Huylmans A.K."/>
            <person name="Khalil S.M."/>
            <person name="Mitchell R.D."/>
            <person name="Munoz-Torres M.C."/>
            <person name="Mustard J.A."/>
            <person name="Pan H."/>
            <person name="Reese J.T."/>
            <person name="Scharf M.E."/>
            <person name="Sun F."/>
            <person name="Vogel H."/>
            <person name="Xiao J."/>
            <person name="Yang W."/>
            <person name="Yang Z."/>
            <person name="Yang Z."/>
            <person name="Zhou J."/>
            <person name="Zhu J."/>
            <person name="Brent C.S."/>
            <person name="Elsik C.G."/>
            <person name="Goodisman M.A."/>
            <person name="Liberles D.A."/>
            <person name="Roe R.M."/>
            <person name="Vargo E.L."/>
            <person name="Vilcinskas A."/>
            <person name="Wang J."/>
            <person name="Bornberg-Bauer E."/>
            <person name="Korb J."/>
            <person name="Zhang G."/>
            <person name="Liebig J."/>
        </authorList>
    </citation>
    <scope>NUCLEOTIDE SEQUENCE [LARGE SCALE GENOMIC DNA]</scope>
    <source>
        <tissue evidence="11">Whole organism</tissue>
    </source>
</reference>
<proteinExistence type="predicted"/>
<evidence type="ECO:0000256" key="1">
    <source>
        <dbReference type="ARBA" id="ARBA00004162"/>
    </source>
</evidence>
<dbReference type="Proteomes" id="UP000027135">
    <property type="component" value="Unassembled WGS sequence"/>
</dbReference>
<gene>
    <name evidence="11" type="ORF">L798_12559</name>
</gene>
<evidence type="ECO:0000313" key="12">
    <source>
        <dbReference type="Proteomes" id="UP000027135"/>
    </source>
</evidence>
<keyword evidence="8" id="KW-0472">Membrane</keyword>
<organism evidence="11 12">
    <name type="scientific">Zootermopsis nevadensis</name>
    <name type="common">Dampwood termite</name>
    <dbReference type="NCBI Taxonomy" id="136037"/>
    <lineage>
        <taxon>Eukaryota</taxon>
        <taxon>Metazoa</taxon>
        <taxon>Ecdysozoa</taxon>
        <taxon>Arthropoda</taxon>
        <taxon>Hexapoda</taxon>
        <taxon>Insecta</taxon>
        <taxon>Pterygota</taxon>
        <taxon>Neoptera</taxon>
        <taxon>Polyneoptera</taxon>
        <taxon>Dictyoptera</taxon>
        <taxon>Blattodea</taxon>
        <taxon>Blattoidea</taxon>
        <taxon>Termitoidae</taxon>
        <taxon>Termopsidae</taxon>
        <taxon>Zootermopsis</taxon>
    </lineage>
</organism>
<keyword evidence="7" id="KW-0406">Ion transport</keyword>
<dbReference type="InterPro" id="IPR001611">
    <property type="entry name" value="Leu-rich_rpt"/>
</dbReference>
<dbReference type="GO" id="GO:0005886">
    <property type="term" value="C:plasma membrane"/>
    <property type="evidence" value="ECO:0007669"/>
    <property type="project" value="UniProtKB-SubCell"/>
</dbReference>
<evidence type="ECO:0000256" key="6">
    <source>
        <dbReference type="ARBA" id="ARBA00022989"/>
    </source>
</evidence>
<evidence type="ECO:0000313" key="11">
    <source>
        <dbReference type="EMBL" id="KDR13450.1"/>
    </source>
</evidence>
<dbReference type="Gene3D" id="3.80.10.10">
    <property type="entry name" value="Ribonuclease Inhibitor"/>
    <property type="match status" value="1"/>
</dbReference>
<keyword evidence="2" id="KW-0813">Transport</keyword>
<evidence type="ECO:0000256" key="7">
    <source>
        <dbReference type="ARBA" id="ARBA00023065"/>
    </source>
</evidence>
<name>A0A067R310_ZOONE</name>
<keyword evidence="4" id="KW-0812">Transmembrane</keyword>
<keyword evidence="6" id="KW-1133">Transmembrane helix</keyword>
<keyword evidence="5" id="KW-0732">Signal</keyword>
<comment type="subcellular location">
    <subcellularLocation>
        <location evidence="1">Cell membrane</location>
        <topology evidence="1">Single-pass membrane protein</topology>
    </subcellularLocation>
</comment>
<evidence type="ECO:0000256" key="8">
    <source>
        <dbReference type="ARBA" id="ARBA00023136"/>
    </source>
</evidence>
<evidence type="ECO:0000256" key="3">
    <source>
        <dbReference type="ARBA" id="ARBA00022475"/>
    </source>
</evidence>
<dbReference type="SUPFAM" id="SSF52058">
    <property type="entry name" value="L domain-like"/>
    <property type="match status" value="1"/>
</dbReference>